<dbReference type="Proteomes" id="UP001164705">
    <property type="component" value="Chromosome"/>
</dbReference>
<name>A0A9E8MZ70_9FLAO</name>
<organism evidence="2 3">
    <name type="scientific">Lacinutrix neustonica</name>
    <dbReference type="NCBI Taxonomy" id="2980107"/>
    <lineage>
        <taxon>Bacteria</taxon>
        <taxon>Pseudomonadati</taxon>
        <taxon>Bacteroidota</taxon>
        <taxon>Flavobacteriia</taxon>
        <taxon>Flavobacteriales</taxon>
        <taxon>Flavobacteriaceae</taxon>
        <taxon>Lacinutrix</taxon>
    </lineage>
</organism>
<keyword evidence="1" id="KW-1133">Transmembrane helix</keyword>
<sequence length="203" mass="23390">MRVNSFYKYFTIACLILILTVAIPYFIKFNGGISNETAVWGAFGDYFGGILNPIFAIINIGILIYLTHLVHKIDSNRVKKELEIQKQIAIYGLKHDALKAFNNNLSKFQLELVKSNENSELNIILHRNDFYSLIETYTYLFPSIENDKKSALTEKMRELSKIAGDRFVGGNEFDIPNKLEPKLLEFIDLKIEFIKNIQNCILE</sequence>
<keyword evidence="1" id="KW-0812">Transmembrane</keyword>
<evidence type="ECO:0000256" key="1">
    <source>
        <dbReference type="SAM" id="Phobius"/>
    </source>
</evidence>
<dbReference type="KEGG" id="lnu:N7U66_04815"/>
<proteinExistence type="predicted"/>
<dbReference type="RefSeq" id="WP_267677551.1">
    <property type="nucleotide sequence ID" value="NZ_CP113088.1"/>
</dbReference>
<evidence type="ECO:0000313" key="3">
    <source>
        <dbReference type="Proteomes" id="UP001164705"/>
    </source>
</evidence>
<dbReference type="EMBL" id="CP113088">
    <property type="protein sequence ID" value="WAC02954.1"/>
    <property type="molecule type" value="Genomic_DNA"/>
</dbReference>
<feature type="transmembrane region" description="Helical" evidence="1">
    <location>
        <begin position="47"/>
        <end position="70"/>
    </location>
</feature>
<dbReference type="AlphaFoldDB" id="A0A9E8MZ70"/>
<feature type="transmembrane region" description="Helical" evidence="1">
    <location>
        <begin position="7"/>
        <end position="27"/>
    </location>
</feature>
<keyword evidence="1" id="KW-0472">Membrane</keyword>
<protein>
    <submittedName>
        <fullName evidence="2">Uncharacterized protein</fullName>
    </submittedName>
</protein>
<reference evidence="2" key="1">
    <citation type="submission" date="2022-11" db="EMBL/GenBank/DDBJ databases">
        <title>Lacinutrix neustonica HL-RS19T sp. nov., isolated from the surface microlayer sample of brackish Lake Shihwa.</title>
        <authorList>
            <person name="Choi J.Y."/>
            <person name="Hwang C.Y."/>
        </authorList>
    </citation>
    <scope>NUCLEOTIDE SEQUENCE</scope>
    <source>
        <strain evidence="2">HL-RS19</strain>
    </source>
</reference>
<accession>A0A9E8MZ70</accession>
<keyword evidence="3" id="KW-1185">Reference proteome</keyword>
<evidence type="ECO:0000313" key="2">
    <source>
        <dbReference type="EMBL" id="WAC02954.1"/>
    </source>
</evidence>
<gene>
    <name evidence="2" type="ORF">N7U66_04815</name>
</gene>